<feature type="region of interest" description="Disordered" evidence="1">
    <location>
        <begin position="258"/>
        <end position="289"/>
    </location>
</feature>
<organism evidence="2 3">
    <name type="scientific">Clytia hemisphaerica</name>
    <dbReference type="NCBI Taxonomy" id="252671"/>
    <lineage>
        <taxon>Eukaryota</taxon>
        <taxon>Metazoa</taxon>
        <taxon>Cnidaria</taxon>
        <taxon>Hydrozoa</taxon>
        <taxon>Hydroidolina</taxon>
        <taxon>Leptothecata</taxon>
        <taxon>Obeliida</taxon>
        <taxon>Clytiidae</taxon>
        <taxon>Clytia</taxon>
    </lineage>
</organism>
<feature type="compositionally biased region" description="Basic and acidic residues" evidence="1">
    <location>
        <begin position="47"/>
        <end position="60"/>
    </location>
</feature>
<dbReference type="AlphaFoldDB" id="A0A7M5V066"/>
<name>A0A7M5V066_9CNID</name>
<feature type="region of interest" description="Disordered" evidence="1">
    <location>
        <begin position="34"/>
        <end position="60"/>
    </location>
</feature>
<feature type="compositionally biased region" description="Polar residues" evidence="1">
    <location>
        <begin position="279"/>
        <end position="288"/>
    </location>
</feature>
<reference evidence="2" key="1">
    <citation type="submission" date="2021-01" db="UniProtKB">
        <authorList>
            <consortium name="EnsemblMetazoa"/>
        </authorList>
    </citation>
    <scope>IDENTIFICATION</scope>
</reference>
<dbReference type="GeneID" id="136813114"/>
<dbReference type="EnsemblMetazoa" id="CLYHEMT000187.1">
    <property type="protein sequence ID" value="CLYHEMP000187.1"/>
    <property type="gene ID" value="CLYHEMG000187"/>
</dbReference>
<accession>A0A7M5V066</accession>
<feature type="region of interest" description="Disordered" evidence="1">
    <location>
        <begin position="216"/>
        <end position="239"/>
    </location>
</feature>
<proteinExistence type="predicted"/>
<dbReference type="OrthoDB" id="10255000at2759"/>
<evidence type="ECO:0008006" key="4">
    <source>
        <dbReference type="Google" id="ProtNLM"/>
    </source>
</evidence>
<evidence type="ECO:0000256" key="1">
    <source>
        <dbReference type="SAM" id="MobiDB-lite"/>
    </source>
</evidence>
<evidence type="ECO:0000313" key="3">
    <source>
        <dbReference type="Proteomes" id="UP000594262"/>
    </source>
</evidence>
<dbReference type="Proteomes" id="UP000594262">
    <property type="component" value="Unplaced"/>
</dbReference>
<protein>
    <recommendedName>
        <fullName evidence="4">Centrosomin N-terminal motif 1 domain-containing protein</fullName>
    </recommendedName>
</protein>
<keyword evidence="3" id="KW-1185">Reference proteome</keyword>
<dbReference type="RefSeq" id="XP_066925737.1">
    <property type="nucleotide sequence ID" value="XM_067069636.1"/>
</dbReference>
<sequence>MTSQEDVSHAHKRRSSWLRYGQRFSITEVFQRRLSRHHRDSVDSIDEEHIPKKMDSNRESLDLEEFQFDDPSNQSQTDGQKNITMKDKDEMLQELKKENFDLKLRLYMTQKNSENAEGKVGEYEQQLAALLNSLEEQQRLSDQQTRDLEESRQRERQLLNDQKKMEVTMKEQDEQIHNLSLNLSQVSKSMHNISLSNKPTHQSTPVRTATSAYFHSAHHHGNDGDGGAASGSESGDHDTSATIRHINHMNISHVAPMQREPQVASSVPQGDRSHLLDNDQGSNTSYTEGNKYLTKNYHYHNDNDNRTINLPEGPPDIVGVVRPNNTRTVVDVEIPPEPIQEKPIPKKKKKGIMKVFKLCTGKSGQAKEYAKDDMYVKREPVKVTMNTYSNETCS</sequence>
<evidence type="ECO:0000313" key="2">
    <source>
        <dbReference type="EnsemblMetazoa" id="CLYHEMP000187.1"/>
    </source>
</evidence>
<feature type="region of interest" description="Disordered" evidence="1">
    <location>
        <begin position="138"/>
        <end position="158"/>
    </location>
</feature>